<feature type="domain" description="AsmA" evidence="3">
    <location>
        <begin position="19"/>
        <end position="544"/>
    </location>
</feature>
<feature type="region of interest" description="Disordered" evidence="1">
    <location>
        <begin position="648"/>
        <end position="720"/>
    </location>
</feature>
<gene>
    <name evidence="4" type="ORF">FAZ21_14920</name>
</gene>
<dbReference type="Pfam" id="PF05170">
    <property type="entry name" value="AsmA"/>
    <property type="match status" value="1"/>
</dbReference>
<evidence type="ECO:0000259" key="3">
    <source>
        <dbReference type="Pfam" id="PF05170"/>
    </source>
</evidence>
<name>A0A4U0PMD2_9NEIS</name>
<dbReference type="EMBL" id="SUMF01000021">
    <property type="protein sequence ID" value="TJZ69353.1"/>
    <property type="molecule type" value="Genomic_DNA"/>
</dbReference>
<protein>
    <submittedName>
        <fullName evidence="4">AsmA family protein</fullName>
    </submittedName>
</protein>
<evidence type="ECO:0000256" key="2">
    <source>
        <dbReference type="SAM" id="Phobius"/>
    </source>
</evidence>
<feature type="transmembrane region" description="Helical" evidence="2">
    <location>
        <begin position="20"/>
        <end position="39"/>
    </location>
</feature>
<sequence>MQMNKNTETRSWARRHRTALAVIGTVLALLIAAIVLFDWNMLRGPIARRVTAETGRSFAINGDLDVRLSMRPTVTANDLVLGNTAWSKEPTMAHARSLAVQIDLWQLFKGHVVLPLVALDAPRVLLERNEKGQGNWAFDLKPRTTRPDSEGVDIVTLRVDDGLVRYLDPRLKSDVTIKAHSKASDADTRHSRLVIDADGRYQNQPLAVAGEIGSVTDLQQTLARGQRPYPVVARGHIGPTRVSADGTITNLREFSGLDANFSIAGRSLAELYPLIGVPLPATPAYSVRGNLKHSGEIWDLSRIAGKVGNSDLNGEFKVDRGQKPQFIQANLSSRRLDLKDLSGFLGARDEQSGQTIAVPGSKVLPQNTFNVEKLKVANADVHLKGHRIQTEKLPLDDFEAHMLLKDGVVTLNPLNFGVAGGDLRSTVKLDSNLEPFRTQADIKVRKLELKRLVPKLDLGEKASVGLVGGWAKLDMRGDSVARMAGSANGDIALLMHGGSTSKLIMRLANLDVANSLAILLTGDEQIDIRCAVADFEAKQGNLITRTLVLDTEKSVVKGEGTIDLKNEQLDMRLRSDPKDISLAALRGPIVLSGPLGKPNVRPSLPQPTGRVAVAAALATISPPLALLPLIELGGAEDTPCAALLKNPRKAGKQLQEQEKARAPGGKGTASDPAERQGTWNRTPTGTPTPAPAPTSTPKTKVTPAPATTKPKVTPTAAGGK</sequence>
<dbReference type="InterPro" id="IPR007844">
    <property type="entry name" value="AsmA"/>
</dbReference>
<dbReference type="OrthoDB" id="5749006at2"/>
<evidence type="ECO:0000313" key="4">
    <source>
        <dbReference type="EMBL" id="TJZ69353.1"/>
    </source>
</evidence>
<evidence type="ECO:0000256" key="1">
    <source>
        <dbReference type="SAM" id="MobiDB-lite"/>
    </source>
</evidence>
<dbReference type="AlphaFoldDB" id="A0A4U0PMD2"/>
<dbReference type="InterPro" id="IPR052894">
    <property type="entry name" value="AsmA-related"/>
</dbReference>
<comment type="caution">
    <text evidence="4">The sequence shown here is derived from an EMBL/GenBank/DDBJ whole genome shotgun (WGS) entry which is preliminary data.</text>
</comment>
<accession>A0A4U0PMD2</accession>
<keyword evidence="5" id="KW-1185">Reference proteome</keyword>
<evidence type="ECO:0000313" key="5">
    <source>
        <dbReference type="Proteomes" id="UP000310016"/>
    </source>
</evidence>
<dbReference type="PANTHER" id="PTHR30441">
    <property type="entry name" value="DUF748 DOMAIN-CONTAINING PROTEIN"/>
    <property type="match status" value="1"/>
</dbReference>
<reference evidence="4 5" key="1">
    <citation type="submission" date="2019-04" db="EMBL/GenBank/DDBJ databases">
        <title>Chitiniphilus eburnea sp. nov., a novel chitinolytic bacterium isolated from aquaculture sludge.</title>
        <authorList>
            <person name="Sheng M."/>
        </authorList>
    </citation>
    <scope>NUCLEOTIDE SEQUENCE [LARGE SCALE GENOMIC DNA]</scope>
    <source>
        <strain evidence="4 5">HX-2-15</strain>
    </source>
</reference>
<keyword evidence="2" id="KW-1133">Transmembrane helix</keyword>
<keyword evidence="2" id="KW-0812">Transmembrane</keyword>
<proteinExistence type="predicted"/>
<dbReference type="Proteomes" id="UP000310016">
    <property type="component" value="Unassembled WGS sequence"/>
</dbReference>
<dbReference type="PANTHER" id="PTHR30441:SF9">
    <property type="entry name" value="ASMA FAMILY PROTEIN YHJG"/>
    <property type="match status" value="1"/>
</dbReference>
<organism evidence="4 5">
    <name type="scientific">Chitiniphilus eburneus</name>
    <dbReference type="NCBI Taxonomy" id="2571148"/>
    <lineage>
        <taxon>Bacteria</taxon>
        <taxon>Pseudomonadati</taxon>
        <taxon>Pseudomonadota</taxon>
        <taxon>Betaproteobacteria</taxon>
        <taxon>Neisseriales</taxon>
        <taxon>Chitinibacteraceae</taxon>
        <taxon>Chitiniphilus</taxon>
    </lineage>
</organism>
<dbReference type="GO" id="GO:0005886">
    <property type="term" value="C:plasma membrane"/>
    <property type="evidence" value="ECO:0007669"/>
    <property type="project" value="TreeGrafter"/>
</dbReference>
<dbReference type="GO" id="GO:0090313">
    <property type="term" value="P:regulation of protein targeting to membrane"/>
    <property type="evidence" value="ECO:0007669"/>
    <property type="project" value="TreeGrafter"/>
</dbReference>
<keyword evidence="2" id="KW-0472">Membrane</keyword>
<feature type="compositionally biased region" description="Low complexity" evidence="1">
    <location>
        <begin position="695"/>
        <end position="720"/>
    </location>
</feature>